<dbReference type="PANTHER" id="PTHR45138:SF9">
    <property type="entry name" value="DIGUANYLATE CYCLASE DGCM-RELATED"/>
    <property type="match status" value="1"/>
</dbReference>
<dbReference type="SMART" id="SM00267">
    <property type="entry name" value="GGDEF"/>
    <property type="match status" value="1"/>
</dbReference>
<reference evidence="6" key="1">
    <citation type="journal article" date="2019" name="Int. J. Syst. Evol. Microbiol.">
        <title>The Global Catalogue of Microorganisms (GCM) 10K type strain sequencing project: providing services to taxonomists for standard genome sequencing and annotation.</title>
        <authorList>
            <consortium name="The Broad Institute Genomics Platform"/>
            <consortium name="The Broad Institute Genome Sequencing Center for Infectious Disease"/>
            <person name="Wu L."/>
            <person name="Ma J."/>
        </authorList>
    </citation>
    <scope>NUCLEOTIDE SEQUENCE [LARGE SCALE GENOMIC DNA]</scope>
    <source>
        <strain evidence="6">KCTC 42742</strain>
    </source>
</reference>
<protein>
    <recommendedName>
        <fullName evidence="1">diguanylate cyclase</fullName>
        <ecNumber evidence="1">2.7.7.65</ecNumber>
    </recommendedName>
</protein>
<dbReference type="InterPro" id="IPR043128">
    <property type="entry name" value="Rev_trsase/Diguanyl_cyclase"/>
</dbReference>
<sequence length="390" mass="43391">MQLLDPFTLYFLLMATLLLLSLLLLLMGLVHRQERSLRFWGISGLLGVGGVLLLLARELLSPWLGVIAANSLLFASLAGCWLGIVEFQQRPLPWRQAWALWGGCSLLWVLLLFYGDTALRSQLYGLIYLLFAALALYQLLCDPAHRRRGSYRLVGGIILLLMLSYSYRTYHMLLHPVLNPLRNTGLPLQQLLASLLEFAKTLGLLYLVFERMQQGLQQLAMLDALTGLHNRRAFEQQATATLLHDGHHRHALLVMDLDLFKRINDGHGHQAGDAALQHFASLLAAQLPAGSISGRLGGEEFVALLRDTSSSQAWQVAEAIRSQLAANWIGLPDKPAFQVTTSIGLAMRHHRQQTLAALYHDADMALYDAKQRGRNQVCSSRPLVAVPAAE</sequence>
<accession>A0ABV7RLP2</accession>
<keyword evidence="3" id="KW-0472">Membrane</keyword>
<dbReference type="EC" id="2.7.7.65" evidence="1"/>
<evidence type="ECO:0000256" key="2">
    <source>
        <dbReference type="ARBA" id="ARBA00034247"/>
    </source>
</evidence>
<comment type="caution">
    <text evidence="5">The sequence shown here is derived from an EMBL/GenBank/DDBJ whole genome shotgun (WGS) entry which is preliminary data.</text>
</comment>
<keyword evidence="6" id="KW-1185">Reference proteome</keyword>
<dbReference type="NCBIfam" id="TIGR00254">
    <property type="entry name" value="GGDEF"/>
    <property type="match status" value="1"/>
</dbReference>
<feature type="transmembrane region" description="Helical" evidence="3">
    <location>
        <begin position="37"/>
        <end position="56"/>
    </location>
</feature>
<name>A0ABV7RLP2_9NEIS</name>
<dbReference type="CDD" id="cd01949">
    <property type="entry name" value="GGDEF"/>
    <property type="match status" value="1"/>
</dbReference>
<dbReference type="SUPFAM" id="SSF55073">
    <property type="entry name" value="Nucleotide cyclase"/>
    <property type="match status" value="1"/>
</dbReference>
<dbReference type="PROSITE" id="PS50887">
    <property type="entry name" value="GGDEF"/>
    <property type="match status" value="1"/>
</dbReference>
<evidence type="ECO:0000313" key="5">
    <source>
        <dbReference type="EMBL" id="MFC3533371.1"/>
    </source>
</evidence>
<keyword evidence="3" id="KW-0812">Transmembrane</keyword>
<evidence type="ECO:0000259" key="4">
    <source>
        <dbReference type="PROSITE" id="PS50887"/>
    </source>
</evidence>
<feature type="transmembrane region" description="Helical" evidence="3">
    <location>
        <begin position="121"/>
        <end position="139"/>
    </location>
</feature>
<dbReference type="InterPro" id="IPR050469">
    <property type="entry name" value="Diguanylate_Cyclase"/>
</dbReference>
<evidence type="ECO:0000256" key="3">
    <source>
        <dbReference type="SAM" id="Phobius"/>
    </source>
</evidence>
<gene>
    <name evidence="5" type="ORF">ACFOLG_14395</name>
</gene>
<dbReference type="InterPro" id="IPR000160">
    <property type="entry name" value="GGDEF_dom"/>
</dbReference>
<dbReference type="InterPro" id="IPR029787">
    <property type="entry name" value="Nucleotide_cyclase"/>
</dbReference>
<evidence type="ECO:0000256" key="1">
    <source>
        <dbReference type="ARBA" id="ARBA00012528"/>
    </source>
</evidence>
<feature type="transmembrane region" description="Helical" evidence="3">
    <location>
        <begin position="188"/>
        <end position="209"/>
    </location>
</feature>
<feature type="transmembrane region" description="Helical" evidence="3">
    <location>
        <begin position="97"/>
        <end position="115"/>
    </location>
</feature>
<feature type="transmembrane region" description="Helical" evidence="3">
    <location>
        <begin position="6"/>
        <end position="30"/>
    </location>
</feature>
<dbReference type="Gene3D" id="3.30.70.270">
    <property type="match status" value="1"/>
</dbReference>
<keyword evidence="3" id="KW-1133">Transmembrane helix</keyword>
<dbReference type="Pfam" id="PF00990">
    <property type="entry name" value="GGDEF"/>
    <property type="match status" value="1"/>
</dbReference>
<dbReference type="EMBL" id="JBHRXN010000032">
    <property type="protein sequence ID" value="MFC3533371.1"/>
    <property type="molecule type" value="Genomic_DNA"/>
</dbReference>
<dbReference type="RefSeq" id="WP_386093039.1">
    <property type="nucleotide sequence ID" value="NZ_JBHRXN010000032.1"/>
</dbReference>
<dbReference type="PANTHER" id="PTHR45138">
    <property type="entry name" value="REGULATORY COMPONENTS OF SENSORY TRANSDUCTION SYSTEM"/>
    <property type="match status" value="1"/>
</dbReference>
<feature type="transmembrane region" description="Helical" evidence="3">
    <location>
        <begin position="151"/>
        <end position="168"/>
    </location>
</feature>
<organism evidence="5 6">
    <name type="scientific">Vogesella facilis</name>
    <dbReference type="NCBI Taxonomy" id="1655232"/>
    <lineage>
        <taxon>Bacteria</taxon>
        <taxon>Pseudomonadati</taxon>
        <taxon>Pseudomonadota</taxon>
        <taxon>Betaproteobacteria</taxon>
        <taxon>Neisseriales</taxon>
        <taxon>Chromobacteriaceae</taxon>
        <taxon>Vogesella</taxon>
    </lineage>
</organism>
<evidence type="ECO:0000313" key="6">
    <source>
        <dbReference type="Proteomes" id="UP001595741"/>
    </source>
</evidence>
<dbReference type="Proteomes" id="UP001595741">
    <property type="component" value="Unassembled WGS sequence"/>
</dbReference>
<feature type="domain" description="GGDEF" evidence="4">
    <location>
        <begin position="248"/>
        <end position="382"/>
    </location>
</feature>
<comment type="catalytic activity">
    <reaction evidence="2">
        <text>2 GTP = 3',3'-c-di-GMP + 2 diphosphate</text>
        <dbReference type="Rhea" id="RHEA:24898"/>
        <dbReference type="ChEBI" id="CHEBI:33019"/>
        <dbReference type="ChEBI" id="CHEBI:37565"/>
        <dbReference type="ChEBI" id="CHEBI:58805"/>
        <dbReference type="EC" id="2.7.7.65"/>
    </reaction>
</comment>
<proteinExistence type="predicted"/>
<feature type="transmembrane region" description="Helical" evidence="3">
    <location>
        <begin position="62"/>
        <end position="85"/>
    </location>
</feature>